<dbReference type="Proteomes" id="UP001159641">
    <property type="component" value="Unassembled WGS sequence"/>
</dbReference>
<feature type="region of interest" description="Disordered" evidence="5">
    <location>
        <begin position="475"/>
        <end position="498"/>
    </location>
</feature>
<dbReference type="Gene3D" id="3.30.60.30">
    <property type="match status" value="10"/>
</dbReference>
<comment type="caution">
    <text evidence="7">The sequence shown here is derived from an EMBL/GenBank/DDBJ whole genome shotgun (WGS) entry which is preliminary data.</text>
</comment>
<keyword evidence="4" id="KW-0175">Coiled coil</keyword>
<gene>
    <name evidence="7" type="ORF">J1605_014582</name>
</gene>
<feature type="compositionally biased region" description="Basic and acidic residues" evidence="5">
    <location>
        <begin position="286"/>
        <end position="299"/>
    </location>
</feature>
<feature type="domain" description="Kazal-like" evidence="6">
    <location>
        <begin position="425"/>
        <end position="491"/>
    </location>
</feature>
<evidence type="ECO:0000256" key="2">
    <source>
        <dbReference type="ARBA" id="ARBA00022525"/>
    </source>
</evidence>
<name>A0AB34GFQ4_ESCRO</name>
<proteinExistence type="predicted"/>
<dbReference type="PANTHER" id="PTHR47499:SF1">
    <property type="entry name" value="SERINE PROTEASE INHIBITOR KAZAL-TYPE 7"/>
    <property type="match status" value="1"/>
</dbReference>
<evidence type="ECO:0000313" key="8">
    <source>
        <dbReference type="Proteomes" id="UP001159641"/>
    </source>
</evidence>
<dbReference type="FunFam" id="3.30.60.30:FF:000001">
    <property type="entry name" value="Serine peptidase inhibitor, Kazal type 5"/>
    <property type="match status" value="9"/>
</dbReference>
<evidence type="ECO:0000256" key="5">
    <source>
        <dbReference type="SAM" id="MobiDB-lite"/>
    </source>
</evidence>
<dbReference type="InterPro" id="IPR002350">
    <property type="entry name" value="Kazal_dom"/>
</dbReference>
<evidence type="ECO:0000259" key="6">
    <source>
        <dbReference type="PROSITE" id="PS51465"/>
    </source>
</evidence>
<keyword evidence="3" id="KW-1015">Disulfide bond</keyword>
<evidence type="ECO:0000313" key="7">
    <source>
        <dbReference type="EMBL" id="KAJ8777199.1"/>
    </source>
</evidence>
<dbReference type="SUPFAM" id="SSF100895">
    <property type="entry name" value="Kazal-type serine protease inhibitors"/>
    <property type="match status" value="10"/>
</dbReference>
<dbReference type="Pfam" id="PF00050">
    <property type="entry name" value="Kazal_1"/>
    <property type="match status" value="5"/>
</dbReference>
<organism evidence="7 8">
    <name type="scientific">Eschrichtius robustus</name>
    <name type="common">California gray whale</name>
    <name type="synonym">Eschrichtius gibbosus</name>
    <dbReference type="NCBI Taxonomy" id="9764"/>
    <lineage>
        <taxon>Eukaryota</taxon>
        <taxon>Metazoa</taxon>
        <taxon>Chordata</taxon>
        <taxon>Craniata</taxon>
        <taxon>Vertebrata</taxon>
        <taxon>Euteleostomi</taxon>
        <taxon>Mammalia</taxon>
        <taxon>Eutheria</taxon>
        <taxon>Laurasiatheria</taxon>
        <taxon>Artiodactyla</taxon>
        <taxon>Whippomorpha</taxon>
        <taxon>Cetacea</taxon>
        <taxon>Mysticeti</taxon>
        <taxon>Eschrichtiidae</taxon>
        <taxon>Eschrichtius</taxon>
    </lineage>
</organism>
<feature type="region of interest" description="Disordered" evidence="5">
    <location>
        <begin position="286"/>
        <end position="307"/>
    </location>
</feature>
<evidence type="ECO:0000256" key="1">
    <source>
        <dbReference type="ARBA" id="ARBA00004613"/>
    </source>
</evidence>
<dbReference type="PROSITE" id="PS51465">
    <property type="entry name" value="KAZAL_2"/>
    <property type="match status" value="1"/>
</dbReference>
<accession>A0AB34GFQ4</accession>
<dbReference type="AlphaFoldDB" id="A0AB34GFQ4"/>
<dbReference type="InterPro" id="IPR036058">
    <property type="entry name" value="Kazal_dom_sf"/>
</dbReference>
<comment type="subcellular location">
    <subcellularLocation>
        <location evidence="1">Secreted</location>
    </subcellularLocation>
</comment>
<keyword evidence="8" id="KW-1185">Reference proteome</keyword>
<dbReference type="InterPro" id="IPR050159">
    <property type="entry name" value="Kazal-type_SerProtInhib"/>
</dbReference>
<evidence type="ECO:0000256" key="4">
    <source>
        <dbReference type="SAM" id="Coils"/>
    </source>
</evidence>
<dbReference type="SMART" id="SM00280">
    <property type="entry name" value="KAZAL"/>
    <property type="match status" value="10"/>
</dbReference>
<keyword evidence="2" id="KW-0964">Secreted</keyword>
<dbReference type="EMBL" id="JAIQCJ010002315">
    <property type="protein sequence ID" value="KAJ8777199.1"/>
    <property type="molecule type" value="Genomic_DNA"/>
</dbReference>
<sequence length="882" mass="100685">MLCLLTFNSSKTRSQVGIKSEGECKNSNPEQDLCSDFRPYAKNGRLGCTKENEPVLGPDGRTHNNKCVMCAELFLKEAEENAKREGETRIRRSAEKNFCKEYENHVRNGKLFCTREREPVRGPDGRMHGNKCALCAEILKQRFSEEENKADEHLRKAKEKVKSETEKLCSEYQDHAKNGIPFCTTENDPIRGPDGKMHGNLCSMCQDFYQAEAEEKKKAEAKARSKREPGKARSYAKLCSEYRKFVRNGKLFCTRENDPIQGPDGKIHGNTCSMCAAFFQAEEKEKKKKEGEPKNKRQSENTSSFEEMCRKYRTSRKNGQLFCTRENDPIQGPDGKMHGNICFMCEALFQQEERARAKAKRETAKELCSEYRNYVRNGHLPCTRENDPIQGPDGKIHGNTCSMCEAFFQQEAKEKEAESRRAKREAEKDTCSEFRSLLKNGILFCTRENDPVRGPDGKTHGNKCSMCKEVLQKEDEERKRKEKKHQRNTAEHGSKHFAKGKAQDQCAEYWEQMKNGTLSCTRERDPVRDANGKPYNNKCTMCKEKLQREAEEKNKTSGYRSNGNESALGKVNHLLGFGKNGLSVSRYLTIKNDQCREFWNMVRDGKLICNRKIDPVQDPYGKMHINKCAMCQSIFEQEASEREKNKEEKSSVKPSNDVKDECCNFREYVRNDELMRTRENDPVRGTDGKLYKSKCCMCRIILQKEALERTRIREKPSHVRSSEEEDSPDSSISSLTILKALVIILNEGFEKSSDVITLRCADRTEYYPGWVTFVQRIYSLSVVMMARHTTILAGSVTKICKYTSPVSPPSSVEALDDSVDPQQCTDMNVRIRQTNTRIRSEGRCEEKSNPETTPLRVPASVSTPAFVITVLEPGGSASVLLN</sequence>
<dbReference type="GO" id="GO:0005576">
    <property type="term" value="C:extracellular region"/>
    <property type="evidence" value="ECO:0007669"/>
    <property type="project" value="UniProtKB-SubCell"/>
</dbReference>
<protein>
    <recommendedName>
        <fullName evidence="6">Kazal-like domain-containing protein</fullName>
    </recommendedName>
</protein>
<evidence type="ECO:0000256" key="3">
    <source>
        <dbReference type="ARBA" id="ARBA00023157"/>
    </source>
</evidence>
<reference evidence="7 8" key="1">
    <citation type="submission" date="2022-11" db="EMBL/GenBank/DDBJ databases">
        <title>Whole genome sequence of Eschrichtius robustus ER-17-0199.</title>
        <authorList>
            <person name="Bruniche-Olsen A."/>
            <person name="Black A.N."/>
            <person name="Fields C.J."/>
            <person name="Walden K."/>
            <person name="Dewoody J.A."/>
        </authorList>
    </citation>
    <scope>NUCLEOTIDE SEQUENCE [LARGE SCALE GENOMIC DNA]</scope>
    <source>
        <strain evidence="7">ER-17-0199</strain>
        <tissue evidence="7">Blubber</tissue>
    </source>
</reference>
<dbReference type="PANTHER" id="PTHR47499">
    <property type="entry name" value="SERINE PROTEASE INHIBITOR KAZAL-TYPE 7 SPINK7"/>
    <property type="match status" value="1"/>
</dbReference>
<feature type="coiled-coil region" evidence="4">
    <location>
        <begin position="136"/>
        <end position="167"/>
    </location>
</feature>